<dbReference type="AlphaFoldDB" id="A0A1G6BKK6"/>
<evidence type="ECO:0000259" key="1">
    <source>
        <dbReference type="SMART" id="SM00471"/>
    </source>
</evidence>
<dbReference type="InterPro" id="IPR052194">
    <property type="entry name" value="MESH1"/>
</dbReference>
<dbReference type="Pfam" id="PF13328">
    <property type="entry name" value="HD_4"/>
    <property type="match status" value="1"/>
</dbReference>
<organism evidence="2 3">
    <name type="scientific">Eubacterium oxidoreducens</name>
    <dbReference type="NCBI Taxonomy" id="1732"/>
    <lineage>
        <taxon>Bacteria</taxon>
        <taxon>Bacillati</taxon>
        <taxon>Bacillota</taxon>
        <taxon>Clostridia</taxon>
        <taxon>Eubacteriales</taxon>
        <taxon>Eubacteriaceae</taxon>
        <taxon>Eubacterium</taxon>
    </lineage>
</organism>
<dbReference type="RefSeq" id="WP_090173812.1">
    <property type="nucleotide sequence ID" value="NZ_FMXR01000011.1"/>
</dbReference>
<proteinExistence type="predicted"/>
<reference evidence="2 3" key="1">
    <citation type="submission" date="2016-10" db="EMBL/GenBank/DDBJ databases">
        <authorList>
            <person name="de Groot N.N."/>
        </authorList>
    </citation>
    <scope>NUCLEOTIDE SEQUENCE [LARGE SCALE GENOMIC DNA]</scope>
    <source>
        <strain evidence="2 3">DSM 3217</strain>
    </source>
</reference>
<accession>A0A1G6BKK6</accession>
<dbReference type="SMART" id="SM00471">
    <property type="entry name" value="HDc"/>
    <property type="match status" value="1"/>
</dbReference>
<dbReference type="PANTHER" id="PTHR46246:SF1">
    <property type="entry name" value="GUANOSINE-3',5'-BIS(DIPHOSPHATE) 3'-PYROPHOSPHOHYDROLASE MESH1"/>
    <property type="match status" value="1"/>
</dbReference>
<sequence length="191" mass="21942">MDTKKLAQATTFAIMAHEGDYRKGTKIPYAAHPIETGLITMSLTEDEDVIVAAFLHDVVEDTEYTIADIEKRFGKRVAQLVASESEDKMRHMSASQSWNLRKQATIDHLKEATKEEKIICLADKLSNIRQSVKSYEQKGDAMWEVFNQRDIARQEWYYRSIGDALSEFAETSAYREYIKAVDYVFGNNKKN</sequence>
<dbReference type="CDD" id="cd00077">
    <property type="entry name" value="HDc"/>
    <property type="match status" value="1"/>
</dbReference>
<dbReference type="STRING" id="1732.SAMN02910417_01571"/>
<dbReference type="GO" id="GO:0008893">
    <property type="term" value="F:guanosine-3',5'-bis(diphosphate) 3'-diphosphatase activity"/>
    <property type="evidence" value="ECO:0007669"/>
    <property type="project" value="TreeGrafter"/>
</dbReference>
<feature type="domain" description="HD/PDEase" evidence="1">
    <location>
        <begin position="25"/>
        <end position="137"/>
    </location>
</feature>
<evidence type="ECO:0000313" key="3">
    <source>
        <dbReference type="Proteomes" id="UP000199228"/>
    </source>
</evidence>
<dbReference type="SUPFAM" id="SSF109604">
    <property type="entry name" value="HD-domain/PDEase-like"/>
    <property type="match status" value="1"/>
</dbReference>
<name>A0A1G6BKK6_EUBOX</name>
<protein>
    <submittedName>
        <fullName evidence="2">HD domain-containing protein</fullName>
    </submittedName>
</protein>
<dbReference type="EMBL" id="FMXR01000011">
    <property type="protein sequence ID" value="SDB21117.1"/>
    <property type="molecule type" value="Genomic_DNA"/>
</dbReference>
<dbReference type="PANTHER" id="PTHR46246">
    <property type="entry name" value="GUANOSINE-3',5'-BIS(DIPHOSPHATE) 3'-PYROPHOSPHOHYDROLASE MESH1"/>
    <property type="match status" value="1"/>
</dbReference>
<evidence type="ECO:0000313" key="2">
    <source>
        <dbReference type="EMBL" id="SDB21117.1"/>
    </source>
</evidence>
<dbReference type="Proteomes" id="UP000199228">
    <property type="component" value="Unassembled WGS sequence"/>
</dbReference>
<dbReference type="OrthoDB" id="9802385at2"/>
<dbReference type="InterPro" id="IPR003607">
    <property type="entry name" value="HD/PDEase_dom"/>
</dbReference>
<gene>
    <name evidence="2" type="ORF">SAMN02910417_01571</name>
</gene>
<keyword evidence="3" id="KW-1185">Reference proteome</keyword>
<dbReference type="Gene3D" id="1.10.3210.10">
    <property type="entry name" value="Hypothetical protein af1432"/>
    <property type="match status" value="1"/>
</dbReference>